<dbReference type="Gene3D" id="2.40.50.1020">
    <property type="entry name" value="LytTr DNA-binding domain"/>
    <property type="match status" value="1"/>
</dbReference>
<keyword evidence="7" id="KW-1185">Reference proteome</keyword>
<reference evidence="6 7" key="1">
    <citation type="submission" date="2016-01" db="EMBL/GenBank/DDBJ databases">
        <authorList>
            <person name="Mitreva M."/>
            <person name="Pepin K.H."/>
            <person name="Mihindukulasuriya K.A."/>
            <person name="Fulton R."/>
            <person name="Fronick C."/>
            <person name="O'Laughlin M."/>
            <person name="Miner T."/>
            <person name="Herter B."/>
            <person name="Rosa B.A."/>
            <person name="Cordes M."/>
            <person name="Tomlinson C."/>
            <person name="Wollam A."/>
            <person name="Palsikar V.B."/>
            <person name="Mardis E.R."/>
            <person name="Wilson R.K."/>
        </authorList>
    </citation>
    <scope>NUCLEOTIDE SEQUENCE [LARGE SCALE GENOMIC DNA]</scope>
    <source>
        <strain evidence="6 7">KA00071</strain>
    </source>
</reference>
<dbReference type="RefSeq" id="WP_066129606.1">
    <property type="nucleotide sequence ID" value="NZ_KQ959865.1"/>
</dbReference>
<dbReference type="PANTHER" id="PTHR37299:SF2">
    <property type="entry name" value="HTH LYTTR-TYPE DOMAIN-CONTAINING PROTEIN"/>
    <property type="match status" value="1"/>
</dbReference>
<protein>
    <submittedName>
        <fullName evidence="6">LytTr DNA-binding domain protein</fullName>
    </submittedName>
</protein>
<accession>A0ABR5TN53</accession>
<sequence length="149" mass="17734">MNIEVILDENYKEVSVKIFSASYSKEVEIIKEAIENLQKNPSEKIVAFKKDEIKILDYKEISRFYSENNKLYLDSKRETYFTKLRIYELEERLPRNKFIKISRSEIVNLDYVEKLDLSFTGTIALKMKDGKVTYVSRRNIKKFKEILGI</sequence>
<keyword evidence="1" id="KW-0963">Cytoplasm</keyword>
<evidence type="ECO:0000259" key="5">
    <source>
        <dbReference type="PROSITE" id="PS50930"/>
    </source>
</evidence>
<dbReference type="PANTHER" id="PTHR37299">
    <property type="entry name" value="TRANSCRIPTIONAL REGULATOR-RELATED"/>
    <property type="match status" value="1"/>
</dbReference>
<dbReference type="SMART" id="SM00850">
    <property type="entry name" value="LytTR"/>
    <property type="match status" value="1"/>
</dbReference>
<dbReference type="EMBL" id="LSDB01000012">
    <property type="protein sequence ID" value="KXB58412.1"/>
    <property type="molecule type" value="Genomic_DNA"/>
</dbReference>
<dbReference type="GO" id="GO:0003677">
    <property type="term" value="F:DNA binding"/>
    <property type="evidence" value="ECO:0007669"/>
    <property type="project" value="UniProtKB-KW"/>
</dbReference>
<proteinExistence type="predicted"/>
<evidence type="ECO:0000256" key="1">
    <source>
        <dbReference type="ARBA" id="ARBA00022490"/>
    </source>
</evidence>
<dbReference type="Proteomes" id="UP000070467">
    <property type="component" value="Unassembled WGS sequence"/>
</dbReference>
<keyword evidence="4" id="KW-0804">Transcription</keyword>
<evidence type="ECO:0000313" key="7">
    <source>
        <dbReference type="Proteomes" id="UP000070467"/>
    </source>
</evidence>
<dbReference type="InterPro" id="IPR046947">
    <property type="entry name" value="LytR-like"/>
</dbReference>
<evidence type="ECO:0000256" key="2">
    <source>
        <dbReference type="ARBA" id="ARBA00023015"/>
    </source>
</evidence>
<organism evidence="6 7">
    <name type="scientific">Gemelliphila asaccharolytica</name>
    <dbReference type="NCBI Taxonomy" id="502393"/>
    <lineage>
        <taxon>Bacteria</taxon>
        <taxon>Bacillati</taxon>
        <taxon>Bacillota</taxon>
        <taxon>Bacilli</taxon>
        <taxon>Bacillales</taxon>
        <taxon>Gemellaceae</taxon>
        <taxon>Gemelliphila</taxon>
    </lineage>
</organism>
<evidence type="ECO:0000256" key="3">
    <source>
        <dbReference type="ARBA" id="ARBA00023125"/>
    </source>
</evidence>
<dbReference type="InterPro" id="IPR007492">
    <property type="entry name" value="LytTR_DNA-bd_dom"/>
</dbReference>
<keyword evidence="2" id="KW-0805">Transcription regulation</keyword>
<evidence type="ECO:0000313" key="6">
    <source>
        <dbReference type="EMBL" id="KXB58412.1"/>
    </source>
</evidence>
<dbReference type="PROSITE" id="PS50930">
    <property type="entry name" value="HTH_LYTTR"/>
    <property type="match status" value="1"/>
</dbReference>
<gene>
    <name evidence="6" type="ORF">HMPREF1871_00490</name>
</gene>
<keyword evidence="3 6" id="KW-0238">DNA-binding</keyword>
<feature type="domain" description="HTH LytTR-type" evidence="5">
    <location>
        <begin position="45"/>
        <end position="149"/>
    </location>
</feature>
<dbReference type="Pfam" id="PF04397">
    <property type="entry name" value="LytTR"/>
    <property type="match status" value="1"/>
</dbReference>
<comment type="caution">
    <text evidence="6">The sequence shown here is derived from an EMBL/GenBank/DDBJ whole genome shotgun (WGS) entry which is preliminary data.</text>
</comment>
<name>A0ABR5TN53_9BACL</name>
<evidence type="ECO:0000256" key="4">
    <source>
        <dbReference type="ARBA" id="ARBA00023163"/>
    </source>
</evidence>